<organism evidence="2 4">
    <name type="scientific">Glycomyces lechevalierae</name>
    <dbReference type="NCBI Taxonomy" id="256034"/>
    <lineage>
        <taxon>Bacteria</taxon>
        <taxon>Bacillati</taxon>
        <taxon>Actinomycetota</taxon>
        <taxon>Actinomycetes</taxon>
        <taxon>Glycomycetales</taxon>
        <taxon>Glycomycetaceae</taxon>
        <taxon>Glycomyces</taxon>
    </lineage>
</organism>
<dbReference type="EMBL" id="JAVDYD010000001">
    <property type="protein sequence ID" value="MDR7337298.1"/>
    <property type="molecule type" value="Genomic_DNA"/>
</dbReference>
<sequence>MNTRNPDPTSSAALSITRIANACTLIELDGRSVLTDPWLTERWYLRRGEPLGMTVDDLPALAAIVATNFAPNHWDLRALRRYRHKATTPVYVATASMARQARALGYRLAERLPWGAVRNPGAGPRIEAVPAGRMLRWRHNAYVISAQGIRVYFGGEIREVDLLRDYRVANPPVDVALLPTNGLGPAIGTPFVMGHKEAVDGATVLGARALIAIHDAHAADPMSLIFRRHGSAGQAKALAAERARDLDVVLLPPGQRWTYPRAGDTPSCG</sequence>
<evidence type="ECO:0000313" key="4">
    <source>
        <dbReference type="Proteomes" id="UP001145799"/>
    </source>
</evidence>
<gene>
    <name evidence="3" type="ORF">J2S69_001017</name>
    <name evidence="2" type="ORF">O2L01_08840</name>
</gene>
<proteinExistence type="predicted"/>
<keyword evidence="5" id="KW-1185">Reference proteome</keyword>
<evidence type="ECO:0000313" key="5">
    <source>
        <dbReference type="Proteomes" id="UP001183604"/>
    </source>
</evidence>
<comment type="caution">
    <text evidence="2">The sequence shown here is derived from an EMBL/GenBank/DDBJ whole genome shotgun (WGS) entry which is preliminary data.</text>
</comment>
<dbReference type="Proteomes" id="UP001145799">
    <property type="component" value="Unassembled WGS sequence"/>
</dbReference>
<name>A0A9X3PTD7_9ACTN</name>
<dbReference type="InterPro" id="IPR001279">
    <property type="entry name" value="Metallo-B-lactamas"/>
</dbReference>
<protein>
    <submittedName>
        <fullName evidence="3">L-ascorbate metabolism protein UlaG (Beta-lactamase superfamily)</fullName>
    </submittedName>
    <submittedName>
        <fullName evidence="2">MBL fold metallo-hydrolase</fullName>
    </submittedName>
</protein>
<dbReference type="EMBL" id="JAPZVQ010000004">
    <property type="protein sequence ID" value="MDA1385088.1"/>
    <property type="molecule type" value="Genomic_DNA"/>
</dbReference>
<evidence type="ECO:0000313" key="2">
    <source>
        <dbReference type="EMBL" id="MDA1385088.1"/>
    </source>
</evidence>
<dbReference type="Pfam" id="PF12706">
    <property type="entry name" value="Lactamase_B_2"/>
    <property type="match status" value="1"/>
</dbReference>
<evidence type="ECO:0000313" key="3">
    <source>
        <dbReference type="EMBL" id="MDR7337298.1"/>
    </source>
</evidence>
<dbReference type="RefSeq" id="WP_270121553.1">
    <property type="nucleotide sequence ID" value="NZ_BAAAOM010000002.1"/>
</dbReference>
<dbReference type="InterPro" id="IPR050114">
    <property type="entry name" value="UPF0173_UPF0282_UlaG_hydrolase"/>
</dbReference>
<dbReference type="PANTHER" id="PTHR43546">
    <property type="entry name" value="UPF0173 METAL-DEPENDENT HYDROLASE MJ1163-RELATED"/>
    <property type="match status" value="1"/>
</dbReference>
<dbReference type="SUPFAM" id="SSF56281">
    <property type="entry name" value="Metallo-hydrolase/oxidoreductase"/>
    <property type="match status" value="1"/>
</dbReference>
<dbReference type="AlphaFoldDB" id="A0A9X3PTD7"/>
<reference evidence="2" key="1">
    <citation type="submission" date="2022-12" db="EMBL/GenBank/DDBJ databases">
        <title>Gycomyces niveus sp.nov., a novel actinomycete isolated from soil in Shouguang.</title>
        <authorList>
            <person name="Yang X."/>
        </authorList>
    </citation>
    <scope>NUCLEOTIDE SEQUENCE</scope>
    <source>
        <strain evidence="2">DSM 44724</strain>
    </source>
</reference>
<dbReference type="Gene3D" id="3.60.15.10">
    <property type="entry name" value="Ribonuclease Z/Hydroxyacylglutathione hydrolase-like"/>
    <property type="match status" value="1"/>
</dbReference>
<feature type="domain" description="Metallo-beta-lactamase" evidence="1">
    <location>
        <begin position="31"/>
        <end position="214"/>
    </location>
</feature>
<reference evidence="3 5" key="2">
    <citation type="submission" date="2023-07" db="EMBL/GenBank/DDBJ databases">
        <title>Sequencing the genomes of 1000 actinobacteria strains.</title>
        <authorList>
            <person name="Klenk H.-P."/>
        </authorList>
    </citation>
    <scope>NUCLEOTIDE SEQUENCE [LARGE SCALE GENOMIC DNA]</scope>
    <source>
        <strain evidence="3 5">DSM 44724</strain>
    </source>
</reference>
<accession>A0A9X3PTD7</accession>
<dbReference type="Proteomes" id="UP001183604">
    <property type="component" value="Unassembled WGS sequence"/>
</dbReference>
<dbReference type="InterPro" id="IPR036866">
    <property type="entry name" value="RibonucZ/Hydroxyglut_hydro"/>
</dbReference>
<evidence type="ECO:0000259" key="1">
    <source>
        <dbReference type="Pfam" id="PF12706"/>
    </source>
</evidence>